<feature type="region of interest" description="Disordered" evidence="1">
    <location>
        <begin position="60"/>
        <end position="86"/>
    </location>
</feature>
<organism evidence="3 4">
    <name type="scientific">Flavilitoribacter nigricans (strain ATCC 23147 / DSM 23189 / NBRC 102662 / NCIMB 1420 / SS-2)</name>
    <name type="common">Lewinella nigricans</name>
    <dbReference type="NCBI Taxonomy" id="1122177"/>
    <lineage>
        <taxon>Bacteria</taxon>
        <taxon>Pseudomonadati</taxon>
        <taxon>Bacteroidota</taxon>
        <taxon>Saprospiria</taxon>
        <taxon>Saprospirales</taxon>
        <taxon>Lewinellaceae</taxon>
        <taxon>Flavilitoribacter</taxon>
    </lineage>
</organism>
<name>A0A2D0NGW5_FLAN2</name>
<reference evidence="3 4" key="1">
    <citation type="submission" date="2017-10" db="EMBL/GenBank/DDBJ databases">
        <title>The draft genome sequence of Lewinella nigricans NBRC 102662.</title>
        <authorList>
            <person name="Wang K."/>
        </authorList>
    </citation>
    <scope>NUCLEOTIDE SEQUENCE [LARGE SCALE GENOMIC DNA]</scope>
    <source>
        <strain evidence="3 4">NBRC 102662</strain>
    </source>
</reference>
<dbReference type="Proteomes" id="UP000223913">
    <property type="component" value="Unassembled WGS sequence"/>
</dbReference>
<proteinExistence type="predicted"/>
<comment type="caution">
    <text evidence="3">The sequence shown here is derived from an EMBL/GenBank/DDBJ whole genome shotgun (WGS) entry which is preliminary data.</text>
</comment>
<protein>
    <submittedName>
        <fullName evidence="3">Uncharacterized protein</fullName>
    </submittedName>
</protein>
<keyword evidence="2" id="KW-0472">Membrane</keyword>
<evidence type="ECO:0000256" key="1">
    <source>
        <dbReference type="SAM" id="MobiDB-lite"/>
    </source>
</evidence>
<feature type="transmembrane region" description="Helical" evidence="2">
    <location>
        <begin position="6"/>
        <end position="37"/>
    </location>
</feature>
<accession>A0A2D0NGW5</accession>
<evidence type="ECO:0000313" key="4">
    <source>
        <dbReference type="Proteomes" id="UP000223913"/>
    </source>
</evidence>
<dbReference type="AlphaFoldDB" id="A0A2D0NGW5"/>
<evidence type="ECO:0000256" key="2">
    <source>
        <dbReference type="SAM" id="Phobius"/>
    </source>
</evidence>
<gene>
    <name evidence="3" type="ORF">CRP01_04890</name>
</gene>
<dbReference type="RefSeq" id="WP_099148891.1">
    <property type="nucleotide sequence ID" value="NZ_PDUD01000007.1"/>
</dbReference>
<evidence type="ECO:0000313" key="3">
    <source>
        <dbReference type="EMBL" id="PHN07735.1"/>
    </source>
</evidence>
<keyword evidence="4" id="KW-1185">Reference proteome</keyword>
<dbReference type="EMBL" id="PDUD01000007">
    <property type="protein sequence ID" value="PHN07735.1"/>
    <property type="molecule type" value="Genomic_DNA"/>
</dbReference>
<sequence>MYPFRFLGVGLFAVGLILFAPFFFRFLLFALLLGLAFRLVSGYRRARYGYSYGCHRRNHHHQRHHHPFGPQGQDRYDEDGIVPSDY</sequence>
<keyword evidence="2" id="KW-1133">Transmembrane helix</keyword>
<keyword evidence="2" id="KW-0812">Transmembrane</keyword>